<dbReference type="SUPFAM" id="SSF56059">
    <property type="entry name" value="Glutathione synthetase ATP-binding domain-like"/>
    <property type="match status" value="1"/>
</dbReference>
<evidence type="ECO:0000256" key="7">
    <source>
        <dbReference type="ARBA" id="ARBA00022741"/>
    </source>
</evidence>
<dbReference type="HAMAP" id="MF_00138">
    <property type="entry name" value="GARS"/>
    <property type="match status" value="1"/>
</dbReference>
<dbReference type="SMART" id="SM01209">
    <property type="entry name" value="GARS_A"/>
    <property type="match status" value="1"/>
</dbReference>
<organism evidence="17 18">
    <name type="scientific">Alkalibacterium thalassium</name>
    <dbReference type="NCBI Taxonomy" id="426701"/>
    <lineage>
        <taxon>Bacteria</taxon>
        <taxon>Bacillati</taxon>
        <taxon>Bacillota</taxon>
        <taxon>Bacilli</taxon>
        <taxon>Lactobacillales</taxon>
        <taxon>Carnobacteriaceae</taxon>
        <taxon>Alkalibacterium</taxon>
    </lineage>
</organism>
<evidence type="ECO:0000256" key="15">
    <source>
        <dbReference type="PROSITE-ProRule" id="PRU00409"/>
    </source>
</evidence>
<keyword evidence="10" id="KW-0464">Manganese</keyword>
<sequence>MKLLVIGSGGREHAIAKKLLEGSQVEQVCCAPGNPGMSQDGITVVNISQEDHESLIDFAKKESVEWTIVGPEIPLFNGIVDDFQAEGLAIFGPSKAATQIESSKAFAKELMTANAIPTADYKSFDQYEEARRYIEKGNIPVVIKADGLAAGKGVVVAETMEAALDALDDMMLDKKFGDLNTRVVIEEYLTGEEFSLMAFVKNEKVYPMVVSQDHKRLLEMDKGPNTGGMGAYAPVKHISEAVVKEATEKILLPAATGMVRNGTPFTGILYAGVMATDDGPKTIEFNARFGDPETQVLMNRLESDLAEAISAILSDEEPSLVWKQDGVSLGVVVASKGYPEAYEKFRPLDLPEIDDQMNLYFAGVSETEGNLVSNGGRVYLVEAAGETIEEVQEAVYSALEAVDASEYIYRKDIGNRAVINANKQ</sequence>
<dbReference type="InterPro" id="IPR013815">
    <property type="entry name" value="ATP_grasp_subdomain_1"/>
</dbReference>
<keyword evidence="18" id="KW-1185">Reference proteome</keyword>
<keyword evidence="5 14" id="KW-0436">Ligase</keyword>
<evidence type="ECO:0000256" key="6">
    <source>
        <dbReference type="ARBA" id="ARBA00022723"/>
    </source>
</evidence>
<dbReference type="UniPathway" id="UPA00074">
    <property type="reaction ID" value="UER00125"/>
</dbReference>
<feature type="domain" description="ATP-grasp" evidence="16">
    <location>
        <begin position="108"/>
        <end position="314"/>
    </location>
</feature>
<dbReference type="RefSeq" id="WP_091264744.1">
    <property type="nucleotide sequence ID" value="NZ_FNFK01000004.1"/>
</dbReference>
<dbReference type="InterPro" id="IPR020559">
    <property type="entry name" value="PRibGlycinamide_synth_CS"/>
</dbReference>
<protein>
    <recommendedName>
        <fullName evidence="4 14">Phosphoribosylamine--glycine ligase</fullName>
        <ecNumber evidence="4 14">6.3.4.13</ecNumber>
    </recommendedName>
    <alternativeName>
        <fullName evidence="14">GARS</fullName>
    </alternativeName>
    <alternativeName>
        <fullName evidence="12 14">Glycinamide ribonucleotide synthetase</fullName>
    </alternativeName>
    <alternativeName>
        <fullName evidence="13 14">Phosphoribosylglycinamide synthetase</fullName>
    </alternativeName>
</protein>
<evidence type="ECO:0000313" key="18">
    <source>
        <dbReference type="Proteomes" id="UP000199433"/>
    </source>
</evidence>
<dbReference type="InterPro" id="IPR020562">
    <property type="entry name" value="PRibGlycinamide_synth_N"/>
</dbReference>
<dbReference type="Gene3D" id="3.30.470.20">
    <property type="entry name" value="ATP-grasp fold, B domain"/>
    <property type="match status" value="1"/>
</dbReference>
<dbReference type="NCBIfam" id="TIGR00877">
    <property type="entry name" value="purD"/>
    <property type="match status" value="1"/>
</dbReference>
<evidence type="ECO:0000256" key="2">
    <source>
        <dbReference type="ARBA" id="ARBA00001946"/>
    </source>
</evidence>
<dbReference type="AlphaFoldDB" id="A0A1G8WFM3"/>
<evidence type="ECO:0000256" key="11">
    <source>
        <dbReference type="ARBA" id="ARBA00038345"/>
    </source>
</evidence>
<dbReference type="EC" id="6.3.4.13" evidence="4 14"/>
<dbReference type="OrthoDB" id="9807240at2"/>
<evidence type="ECO:0000256" key="10">
    <source>
        <dbReference type="ARBA" id="ARBA00023211"/>
    </source>
</evidence>
<dbReference type="InterPro" id="IPR011054">
    <property type="entry name" value="Rudment_hybrid_motif"/>
</dbReference>
<gene>
    <name evidence="14" type="primary">purD</name>
    <name evidence="17" type="ORF">SAMN04488098_10046</name>
</gene>
<evidence type="ECO:0000256" key="14">
    <source>
        <dbReference type="HAMAP-Rule" id="MF_00138"/>
    </source>
</evidence>
<dbReference type="PANTHER" id="PTHR43472:SF1">
    <property type="entry name" value="PHOSPHORIBOSYLAMINE--GLYCINE LIGASE, CHLOROPLASTIC"/>
    <property type="match status" value="1"/>
</dbReference>
<comment type="pathway">
    <text evidence="3 14">Purine metabolism; IMP biosynthesis via de novo pathway; N(1)-(5-phospho-D-ribosyl)glycinamide from 5-phospho-alpha-D-ribose 1-diphosphate: step 2/2.</text>
</comment>
<dbReference type="PANTHER" id="PTHR43472">
    <property type="entry name" value="PHOSPHORIBOSYLAMINE--GLYCINE LIGASE"/>
    <property type="match status" value="1"/>
</dbReference>
<dbReference type="FunFam" id="3.30.1490.20:FF:000006">
    <property type="entry name" value="phosphoribosylamine--glycine ligase, chloroplastic-like"/>
    <property type="match status" value="1"/>
</dbReference>
<evidence type="ECO:0000256" key="9">
    <source>
        <dbReference type="ARBA" id="ARBA00022840"/>
    </source>
</evidence>
<evidence type="ECO:0000256" key="12">
    <source>
        <dbReference type="ARBA" id="ARBA00042242"/>
    </source>
</evidence>
<dbReference type="SUPFAM" id="SSF52440">
    <property type="entry name" value="PreATP-grasp domain"/>
    <property type="match status" value="1"/>
</dbReference>
<dbReference type="InterPro" id="IPR000115">
    <property type="entry name" value="PRibGlycinamide_synth"/>
</dbReference>
<evidence type="ECO:0000313" key="17">
    <source>
        <dbReference type="EMBL" id="SDJ77094.1"/>
    </source>
</evidence>
<dbReference type="GO" id="GO:0004637">
    <property type="term" value="F:phosphoribosylamine-glycine ligase activity"/>
    <property type="evidence" value="ECO:0007669"/>
    <property type="project" value="UniProtKB-UniRule"/>
</dbReference>
<evidence type="ECO:0000256" key="1">
    <source>
        <dbReference type="ARBA" id="ARBA00001936"/>
    </source>
</evidence>
<dbReference type="FunFam" id="3.40.50.20:FF:000006">
    <property type="entry name" value="Phosphoribosylamine--glycine ligase, chloroplastic"/>
    <property type="match status" value="1"/>
</dbReference>
<evidence type="ECO:0000256" key="13">
    <source>
        <dbReference type="ARBA" id="ARBA00042864"/>
    </source>
</evidence>
<dbReference type="Gene3D" id="3.90.600.10">
    <property type="entry name" value="Phosphoribosylglycinamide synthetase, C-terminal domain"/>
    <property type="match status" value="1"/>
</dbReference>
<dbReference type="Pfam" id="PF01071">
    <property type="entry name" value="GARS_A"/>
    <property type="match status" value="1"/>
</dbReference>
<dbReference type="InterPro" id="IPR037123">
    <property type="entry name" value="PRibGlycinamide_synth_C_sf"/>
</dbReference>
<keyword evidence="9 15" id="KW-0067">ATP-binding</keyword>
<reference evidence="18" key="1">
    <citation type="submission" date="2016-10" db="EMBL/GenBank/DDBJ databases">
        <authorList>
            <person name="Varghese N."/>
            <person name="Submissions S."/>
        </authorList>
    </citation>
    <scope>NUCLEOTIDE SEQUENCE [LARGE SCALE GENOMIC DNA]</scope>
    <source>
        <strain evidence="18">DSM 19181</strain>
    </source>
</reference>
<evidence type="ECO:0000256" key="5">
    <source>
        <dbReference type="ARBA" id="ARBA00022598"/>
    </source>
</evidence>
<keyword evidence="8 14" id="KW-0658">Purine biosynthesis</keyword>
<comment type="cofactor">
    <cofactor evidence="2">
        <name>Mg(2+)</name>
        <dbReference type="ChEBI" id="CHEBI:18420"/>
    </cofactor>
</comment>
<evidence type="ECO:0000259" key="16">
    <source>
        <dbReference type="PROSITE" id="PS50975"/>
    </source>
</evidence>
<keyword evidence="7 15" id="KW-0547">Nucleotide-binding</keyword>
<dbReference type="STRING" id="426701.SAMN04488098_10046"/>
<dbReference type="Pfam" id="PF02843">
    <property type="entry name" value="GARS_C"/>
    <property type="match status" value="1"/>
</dbReference>
<comment type="cofactor">
    <cofactor evidence="1">
        <name>Mn(2+)</name>
        <dbReference type="ChEBI" id="CHEBI:29035"/>
    </cofactor>
</comment>
<comment type="catalytic activity">
    <reaction evidence="14">
        <text>5-phospho-beta-D-ribosylamine + glycine + ATP = N(1)-(5-phospho-beta-D-ribosyl)glycinamide + ADP + phosphate + H(+)</text>
        <dbReference type="Rhea" id="RHEA:17453"/>
        <dbReference type="ChEBI" id="CHEBI:15378"/>
        <dbReference type="ChEBI" id="CHEBI:30616"/>
        <dbReference type="ChEBI" id="CHEBI:43474"/>
        <dbReference type="ChEBI" id="CHEBI:57305"/>
        <dbReference type="ChEBI" id="CHEBI:58681"/>
        <dbReference type="ChEBI" id="CHEBI:143788"/>
        <dbReference type="ChEBI" id="CHEBI:456216"/>
        <dbReference type="EC" id="6.3.4.13"/>
    </reaction>
</comment>
<evidence type="ECO:0000256" key="4">
    <source>
        <dbReference type="ARBA" id="ARBA00013255"/>
    </source>
</evidence>
<dbReference type="Pfam" id="PF02844">
    <property type="entry name" value="GARS_N"/>
    <property type="match status" value="1"/>
</dbReference>
<dbReference type="InterPro" id="IPR020561">
    <property type="entry name" value="PRibGlycinamid_synth_ATP-grasp"/>
</dbReference>
<dbReference type="GO" id="GO:0006189">
    <property type="term" value="P:'de novo' IMP biosynthetic process"/>
    <property type="evidence" value="ECO:0007669"/>
    <property type="project" value="UniProtKB-UniRule"/>
</dbReference>
<dbReference type="Gene3D" id="3.30.1490.20">
    <property type="entry name" value="ATP-grasp fold, A domain"/>
    <property type="match status" value="1"/>
</dbReference>
<dbReference type="InterPro" id="IPR011761">
    <property type="entry name" value="ATP-grasp"/>
</dbReference>
<dbReference type="PROSITE" id="PS50975">
    <property type="entry name" value="ATP_GRASP"/>
    <property type="match status" value="1"/>
</dbReference>
<dbReference type="PROSITE" id="PS00184">
    <property type="entry name" value="GARS"/>
    <property type="match status" value="1"/>
</dbReference>
<dbReference type="Proteomes" id="UP000199433">
    <property type="component" value="Unassembled WGS sequence"/>
</dbReference>
<dbReference type="SMART" id="SM01210">
    <property type="entry name" value="GARS_C"/>
    <property type="match status" value="1"/>
</dbReference>
<dbReference type="InterPro" id="IPR020560">
    <property type="entry name" value="PRibGlycinamide_synth_C-dom"/>
</dbReference>
<dbReference type="GO" id="GO:0005524">
    <property type="term" value="F:ATP binding"/>
    <property type="evidence" value="ECO:0007669"/>
    <property type="project" value="UniProtKB-UniRule"/>
</dbReference>
<dbReference type="GO" id="GO:0046872">
    <property type="term" value="F:metal ion binding"/>
    <property type="evidence" value="ECO:0007669"/>
    <property type="project" value="UniProtKB-KW"/>
</dbReference>
<dbReference type="InterPro" id="IPR016185">
    <property type="entry name" value="PreATP-grasp_dom_sf"/>
</dbReference>
<evidence type="ECO:0000256" key="8">
    <source>
        <dbReference type="ARBA" id="ARBA00022755"/>
    </source>
</evidence>
<name>A0A1G8WFM3_9LACT</name>
<evidence type="ECO:0000256" key="3">
    <source>
        <dbReference type="ARBA" id="ARBA00005174"/>
    </source>
</evidence>
<proteinExistence type="inferred from homology"/>
<dbReference type="SUPFAM" id="SSF51246">
    <property type="entry name" value="Rudiment single hybrid motif"/>
    <property type="match status" value="1"/>
</dbReference>
<dbReference type="EMBL" id="FNFK01000004">
    <property type="protein sequence ID" value="SDJ77094.1"/>
    <property type="molecule type" value="Genomic_DNA"/>
</dbReference>
<dbReference type="Gene3D" id="3.40.50.20">
    <property type="match status" value="1"/>
</dbReference>
<dbReference type="GO" id="GO:0009113">
    <property type="term" value="P:purine nucleobase biosynthetic process"/>
    <property type="evidence" value="ECO:0007669"/>
    <property type="project" value="InterPro"/>
</dbReference>
<keyword evidence="6" id="KW-0479">Metal-binding</keyword>
<comment type="similarity">
    <text evidence="11 14">Belongs to the GARS family.</text>
</comment>
<accession>A0A1G8WFM3</accession>